<keyword evidence="13" id="KW-1185">Reference proteome</keyword>
<dbReference type="SUPFAM" id="SSF55785">
    <property type="entry name" value="PYP-like sensor domain (PAS domain)"/>
    <property type="match status" value="2"/>
</dbReference>
<dbReference type="Gene3D" id="3.30.450.20">
    <property type="entry name" value="PAS domain"/>
    <property type="match status" value="2"/>
</dbReference>
<dbReference type="CDD" id="cd00082">
    <property type="entry name" value="HisKA"/>
    <property type="match status" value="1"/>
</dbReference>
<dbReference type="SUPFAM" id="SSF55874">
    <property type="entry name" value="ATPase domain of HSP90 chaperone/DNA topoisomerase II/histidine kinase"/>
    <property type="match status" value="1"/>
</dbReference>
<comment type="catalytic activity">
    <reaction evidence="1">
        <text>ATP + protein L-histidine = ADP + protein N-phospho-L-histidine.</text>
        <dbReference type="EC" id="2.7.13.3"/>
    </reaction>
</comment>
<dbReference type="SMART" id="SM00388">
    <property type="entry name" value="HisKA"/>
    <property type="match status" value="1"/>
</dbReference>
<evidence type="ECO:0000256" key="5">
    <source>
        <dbReference type="ARBA" id="ARBA00022777"/>
    </source>
</evidence>
<dbReference type="Pfam" id="PF01590">
    <property type="entry name" value="GAF"/>
    <property type="match status" value="1"/>
</dbReference>
<feature type="domain" description="PAC" evidence="11">
    <location>
        <begin position="413"/>
        <end position="465"/>
    </location>
</feature>
<dbReference type="Proteomes" id="UP000464178">
    <property type="component" value="Chromosome"/>
</dbReference>
<keyword evidence="4" id="KW-0808">Transferase</keyword>
<dbReference type="PROSITE" id="PS50110">
    <property type="entry name" value="RESPONSE_REGULATORY"/>
    <property type="match status" value="1"/>
</dbReference>
<dbReference type="InterPro" id="IPR029016">
    <property type="entry name" value="GAF-like_dom_sf"/>
</dbReference>
<evidence type="ECO:0000256" key="7">
    <source>
        <dbReference type="SAM" id="MobiDB-lite"/>
    </source>
</evidence>
<feature type="domain" description="PAS" evidence="10">
    <location>
        <begin position="338"/>
        <end position="410"/>
    </location>
</feature>
<dbReference type="KEGG" id="gms:SOIL9_23320"/>
<dbReference type="GO" id="GO:0000155">
    <property type="term" value="F:phosphorelay sensor kinase activity"/>
    <property type="evidence" value="ECO:0007669"/>
    <property type="project" value="InterPro"/>
</dbReference>
<dbReference type="InterPro" id="IPR000014">
    <property type="entry name" value="PAS"/>
</dbReference>
<keyword evidence="3 6" id="KW-0597">Phosphoprotein</keyword>
<dbReference type="AlphaFoldDB" id="A0A6P2D7B1"/>
<evidence type="ECO:0000256" key="1">
    <source>
        <dbReference type="ARBA" id="ARBA00000085"/>
    </source>
</evidence>
<dbReference type="InterPro" id="IPR003594">
    <property type="entry name" value="HATPase_dom"/>
</dbReference>
<sequence length="841" mass="92686">MKTHLKPGSAPISPIPMNHTAKPPPQEGPARPVEPVHFTADLVPHLVWVARPTGGLEYLNQRFREFVGRAIESLHDWGWREIVHPDDLPEVLKQWGRSLAIGSELHAKVRLRRHDGVYRWHGVRAQSALTPDGAVAQWFGTCTDIHEHTRAEEERRHREDRLSAQQAALLALGRDVLRSGDPADAVRQMTEATARALGVSRVGVWRHTPSRRAIHCFDLYEAHADRHTAGAALSADDYPKYFRALEESDVIAADDAPADPRTHEFASNYLLPLGIGAMLDVPLRPFGRLEGVLCCEHLGSPRTWDRDEQVFAMAVGNLIALAQERWERERAEDEVRAAHATYETAIKATGHVLYDWDVERGRIEWGGSFERTLGYRGEEMPAELSAWVGLVHPDDRAALDREIRRVTETGTPFQLEYRVRHRDGTYIVMDDTGHFVPAPNGRAKRMVGFVSDITNRKRLEEQVQQSRKMEAVGRLAGGVAHDFNNLLTVINGYTELAIGALPEGAPVRAMVDEVRRAGDRAADLTRQLLAFGRQQVLQPKIFDLNEVVGDLAGMFRRVIGEDIQLGVQTGAGPLRVKADPGQVEQVLMNLVVNARDAMPTGGNLTIETSAVVLSAKLAQDGSEVIPGRYVVLAVSDTGCGIPDDVRAHVFEPFFTTKEIGKGTGLGLATVYGIVKQSEGHIELETTVGHGTTFRVYLPGVPQAPDTSKPEADSDELPSGTETVLVVEDEPGVRAVAQMILQYLGYTVLVAANSTEAVEVARSRPPIDLLLTDVVMPKVGGRAVAEQLQRDVPNLKVVYMSGYTDDAVVRHGVEQERADFLQKPFTTATLAHKVRSVLDRSA</sequence>
<dbReference type="InterPro" id="IPR001789">
    <property type="entry name" value="Sig_transdc_resp-reg_receiver"/>
</dbReference>
<dbReference type="Pfam" id="PF08447">
    <property type="entry name" value="PAS_3"/>
    <property type="match status" value="2"/>
</dbReference>
<protein>
    <recommendedName>
        <fullName evidence="2">histidine kinase</fullName>
        <ecNumber evidence="2">2.7.13.3</ecNumber>
    </recommendedName>
</protein>
<dbReference type="Gene3D" id="3.30.450.40">
    <property type="match status" value="1"/>
</dbReference>
<dbReference type="InterPro" id="IPR000700">
    <property type="entry name" value="PAS-assoc_C"/>
</dbReference>
<dbReference type="Gene3D" id="1.10.287.130">
    <property type="match status" value="1"/>
</dbReference>
<dbReference type="SUPFAM" id="SSF55781">
    <property type="entry name" value="GAF domain-like"/>
    <property type="match status" value="1"/>
</dbReference>
<dbReference type="Gene3D" id="3.30.565.10">
    <property type="entry name" value="Histidine kinase-like ATPase, C-terminal domain"/>
    <property type="match status" value="1"/>
</dbReference>
<dbReference type="NCBIfam" id="TIGR00229">
    <property type="entry name" value="sensory_box"/>
    <property type="match status" value="2"/>
</dbReference>
<name>A0A6P2D7B1_9BACT</name>
<dbReference type="InterPro" id="IPR001610">
    <property type="entry name" value="PAC"/>
</dbReference>
<dbReference type="SUPFAM" id="SSF52172">
    <property type="entry name" value="CheY-like"/>
    <property type="match status" value="1"/>
</dbReference>
<feature type="region of interest" description="Disordered" evidence="7">
    <location>
        <begin position="1"/>
        <end position="33"/>
    </location>
</feature>
<evidence type="ECO:0000256" key="6">
    <source>
        <dbReference type="PROSITE-ProRule" id="PRU00169"/>
    </source>
</evidence>
<dbReference type="SUPFAM" id="SSF47384">
    <property type="entry name" value="Homodimeric domain of signal transducing histidine kinase"/>
    <property type="match status" value="1"/>
</dbReference>
<dbReference type="InterPro" id="IPR036097">
    <property type="entry name" value="HisK_dim/P_sf"/>
</dbReference>
<dbReference type="InterPro" id="IPR052162">
    <property type="entry name" value="Sensor_kinase/Photoreceptor"/>
</dbReference>
<dbReference type="EC" id="2.7.13.3" evidence="2"/>
<organism evidence="12 13">
    <name type="scientific">Gemmata massiliana</name>
    <dbReference type="NCBI Taxonomy" id="1210884"/>
    <lineage>
        <taxon>Bacteria</taxon>
        <taxon>Pseudomonadati</taxon>
        <taxon>Planctomycetota</taxon>
        <taxon>Planctomycetia</taxon>
        <taxon>Gemmatales</taxon>
        <taxon>Gemmataceae</taxon>
        <taxon>Gemmata</taxon>
    </lineage>
</organism>
<feature type="modified residue" description="4-aspartylphosphate" evidence="6">
    <location>
        <position position="772"/>
    </location>
</feature>
<evidence type="ECO:0000259" key="9">
    <source>
        <dbReference type="PROSITE" id="PS50110"/>
    </source>
</evidence>
<evidence type="ECO:0000259" key="8">
    <source>
        <dbReference type="PROSITE" id="PS50109"/>
    </source>
</evidence>
<dbReference type="SMART" id="SM00086">
    <property type="entry name" value="PAC"/>
    <property type="match status" value="2"/>
</dbReference>
<evidence type="ECO:0000313" key="13">
    <source>
        <dbReference type="Proteomes" id="UP000464178"/>
    </source>
</evidence>
<dbReference type="SMART" id="SM00091">
    <property type="entry name" value="PAS"/>
    <property type="match status" value="2"/>
</dbReference>
<dbReference type="InterPro" id="IPR005467">
    <property type="entry name" value="His_kinase_dom"/>
</dbReference>
<dbReference type="InterPro" id="IPR013655">
    <property type="entry name" value="PAS_fold_3"/>
</dbReference>
<keyword evidence="5 12" id="KW-0418">Kinase</keyword>
<proteinExistence type="predicted"/>
<evidence type="ECO:0000256" key="3">
    <source>
        <dbReference type="ARBA" id="ARBA00022553"/>
    </source>
</evidence>
<dbReference type="Pfam" id="PF02518">
    <property type="entry name" value="HATPase_c"/>
    <property type="match status" value="1"/>
</dbReference>
<dbReference type="InterPro" id="IPR036890">
    <property type="entry name" value="HATPase_C_sf"/>
</dbReference>
<dbReference type="PROSITE" id="PS50109">
    <property type="entry name" value="HIS_KIN"/>
    <property type="match status" value="1"/>
</dbReference>
<dbReference type="PROSITE" id="PS50113">
    <property type="entry name" value="PAC"/>
    <property type="match status" value="2"/>
</dbReference>
<feature type="region of interest" description="Disordered" evidence="7">
    <location>
        <begin position="699"/>
        <end position="718"/>
    </location>
</feature>
<feature type="domain" description="PAC" evidence="11">
    <location>
        <begin position="105"/>
        <end position="157"/>
    </location>
</feature>
<dbReference type="PANTHER" id="PTHR43304:SF1">
    <property type="entry name" value="PAC DOMAIN-CONTAINING PROTEIN"/>
    <property type="match status" value="1"/>
</dbReference>
<dbReference type="Pfam" id="PF00512">
    <property type="entry name" value="HisKA"/>
    <property type="match status" value="1"/>
</dbReference>
<evidence type="ECO:0000256" key="2">
    <source>
        <dbReference type="ARBA" id="ARBA00012438"/>
    </source>
</evidence>
<dbReference type="InterPro" id="IPR003018">
    <property type="entry name" value="GAF"/>
</dbReference>
<dbReference type="Gene3D" id="3.40.50.2300">
    <property type="match status" value="1"/>
</dbReference>
<evidence type="ECO:0000259" key="10">
    <source>
        <dbReference type="PROSITE" id="PS50112"/>
    </source>
</evidence>
<dbReference type="PANTHER" id="PTHR43304">
    <property type="entry name" value="PHYTOCHROME-LIKE PROTEIN CPH1"/>
    <property type="match status" value="1"/>
</dbReference>
<accession>A0A6P2D7B1</accession>
<dbReference type="InterPro" id="IPR003661">
    <property type="entry name" value="HisK_dim/P_dom"/>
</dbReference>
<dbReference type="SMART" id="SM00387">
    <property type="entry name" value="HATPase_c"/>
    <property type="match status" value="1"/>
</dbReference>
<dbReference type="Pfam" id="PF00072">
    <property type="entry name" value="Response_reg"/>
    <property type="match status" value="1"/>
</dbReference>
<dbReference type="InterPro" id="IPR004358">
    <property type="entry name" value="Sig_transdc_His_kin-like_C"/>
</dbReference>
<feature type="domain" description="Response regulatory" evidence="9">
    <location>
        <begin position="722"/>
        <end position="837"/>
    </location>
</feature>
<dbReference type="PRINTS" id="PR00344">
    <property type="entry name" value="BCTRLSENSOR"/>
</dbReference>
<dbReference type="FunFam" id="3.30.450.20:FF:000099">
    <property type="entry name" value="Sensory box sensor histidine kinase"/>
    <property type="match status" value="1"/>
</dbReference>
<dbReference type="PROSITE" id="PS50112">
    <property type="entry name" value="PAS"/>
    <property type="match status" value="1"/>
</dbReference>
<dbReference type="SMART" id="SM00448">
    <property type="entry name" value="REC"/>
    <property type="match status" value="1"/>
</dbReference>
<dbReference type="InterPro" id="IPR011006">
    <property type="entry name" value="CheY-like_superfamily"/>
</dbReference>
<reference evidence="12 13" key="1">
    <citation type="submission" date="2019-05" db="EMBL/GenBank/DDBJ databases">
        <authorList>
            <consortium name="Science for Life Laboratories"/>
        </authorList>
    </citation>
    <scope>NUCLEOTIDE SEQUENCE [LARGE SCALE GENOMIC DNA]</scope>
    <source>
        <strain evidence="12">Soil9</strain>
    </source>
</reference>
<dbReference type="CDD" id="cd00130">
    <property type="entry name" value="PAS"/>
    <property type="match status" value="2"/>
</dbReference>
<dbReference type="SMART" id="SM00065">
    <property type="entry name" value="GAF"/>
    <property type="match status" value="1"/>
</dbReference>
<gene>
    <name evidence="12" type="ORF">SOIL9_23320</name>
</gene>
<feature type="domain" description="Histidine kinase" evidence="8">
    <location>
        <begin position="478"/>
        <end position="701"/>
    </location>
</feature>
<dbReference type="InterPro" id="IPR035965">
    <property type="entry name" value="PAS-like_dom_sf"/>
</dbReference>
<dbReference type="EMBL" id="LR593886">
    <property type="protein sequence ID" value="VTR95382.1"/>
    <property type="molecule type" value="Genomic_DNA"/>
</dbReference>
<evidence type="ECO:0000313" key="12">
    <source>
        <dbReference type="EMBL" id="VTR95382.1"/>
    </source>
</evidence>
<dbReference type="CDD" id="cd00156">
    <property type="entry name" value="REC"/>
    <property type="match status" value="1"/>
</dbReference>
<evidence type="ECO:0000259" key="11">
    <source>
        <dbReference type="PROSITE" id="PS50113"/>
    </source>
</evidence>
<evidence type="ECO:0000256" key="4">
    <source>
        <dbReference type="ARBA" id="ARBA00022679"/>
    </source>
</evidence>